<feature type="signal peptide" evidence="1">
    <location>
        <begin position="1"/>
        <end position="22"/>
    </location>
</feature>
<evidence type="ECO:0000313" key="2">
    <source>
        <dbReference type="EMBL" id="MDZ5472945.1"/>
    </source>
</evidence>
<gene>
    <name evidence="2" type="ORF">SM124_14600</name>
</gene>
<evidence type="ECO:0000313" key="3">
    <source>
        <dbReference type="Proteomes" id="UP001290455"/>
    </source>
</evidence>
<feature type="chain" id="PRO_5045490304" description="Lipoprotein" evidence="1">
    <location>
        <begin position="23"/>
        <end position="204"/>
    </location>
</feature>
<dbReference type="EMBL" id="JAXOFX010000009">
    <property type="protein sequence ID" value="MDZ5472945.1"/>
    <property type="molecule type" value="Genomic_DNA"/>
</dbReference>
<reference evidence="2 3" key="1">
    <citation type="submission" date="2023-11" db="EMBL/GenBank/DDBJ databases">
        <title>Bacillus jintuensis, isolated from a mudflat on the Beibu Gulf coast.</title>
        <authorList>
            <person name="Li M."/>
        </authorList>
    </citation>
    <scope>NUCLEOTIDE SEQUENCE [LARGE SCALE GENOMIC DNA]</scope>
    <source>
        <strain evidence="2 3">31A1R</strain>
    </source>
</reference>
<protein>
    <recommendedName>
        <fullName evidence="4">Lipoprotein</fullName>
    </recommendedName>
</protein>
<keyword evidence="1" id="KW-0732">Signal</keyword>
<dbReference type="RefSeq" id="WP_322447243.1">
    <property type="nucleotide sequence ID" value="NZ_JAXOFX010000009.1"/>
</dbReference>
<sequence>MVKSKKGLKFVFCLFTFLFLLSGCSSKPSVELVSSKVEIRDDESRMGGIAITTGDKKGKIIIPVGLSYDFVLKNNGKKTLGGTEKLNEQTFDYDDGIKVTVVPNEKFEAVLKEIMGINIFHFDKEGRQVARLGTGESGVPTLEPNKEGTYTFDFILGAKEENPELRLAPSEKQLKILEKHAMDVTLIITVKGKEIDRFDLSKLD</sequence>
<evidence type="ECO:0008006" key="4">
    <source>
        <dbReference type="Google" id="ProtNLM"/>
    </source>
</evidence>
<evidence type="ECO:0000256" key="1">
    <source>
        <dbReference type="SAM" id="SignalP"/>
    </source>
</evidence>
<comment type="caution">
    <text evidence="2">The sequence shown here is derived from an EMBL/GenBank/DDBJ whole genome shotgun (WGS) entry which is preliminary data.</text>
</comment>
<organism evidence="2 3">
    <name type="scientific">Robertmurraya mangrovi</name>
    <dbReference type="NCBI Taxonomy" id="3098077"/>
    <lineage>
        <taxon>Bacteria</taxon>
        <taxon>Bacillati</taxon>
        <taxon>Bacillota</taxon>
        <taxon>Bacilli</taxon>
        <taxon>Bacillales</taxon>
        <taxon>Bacillaceae</taxon>
        <taxon>Robertmurraya</taxon>
    </lineage>
</organism>
<dbReference type="Proteomes" id="UP001290455">
    <property type="component" value="Unassembled WGS sequence"/>
</dbReference>
<accession>A0ABU5J0S0</accession>
<name>A0ABU5J0S0_9BACI</name>
<keyword evidence="3" id="KW-1185">Reference proteome</keyword>
<dbReference type="PROSITE" id="PS51257">
    <property type="entry name" value="PROKAR_LIPOPROTEIN"/>
    <property type="match status" value="1"/>
</dbReference>
<proteinExistence type="predicted"/>